<feature type="binding site" evidence="12">
    <location>
        <begin position="405"/>
        <end position="411"/>
    </location>
    <ligand>
        <name>substrate</name>
    </ligand>
</feature>
<feature type="active site" description="Phosphocysteine intermediate" evidence="11">
    <location>
        <position position="405"/>
    </location>
</feature>
<evidence type="ECO:0000256" key="3">
    <source>
        <dbReference type="ARBA" id="ARBA00012903"/>
    </source>
</evidence>
<evidence type="ECO:0000256" key="12">
    <source>
        <dbReference type="PIRSR" id="PIRSR630564-2"/>
    </source>
</evidence>
<evidence type="ECO:0000256" key="7">
    <source>
        <dbReference type="ARBA" id="ARBA00022833"/>
    </source>
</evidence>
<feature type="compositionally biased region" description="Polar residues" evidence="15">
    <location>
        <begin position="696"/>
        <end position="706"/>
    </location>
</feature>
<evidence type="ECO:0000256" key="6">
    <source>
        <dbReference type="ARBA" id="ARBA00022801"/>
    </source>
</evidence>
<dbReference type="PROSITE" id="PS00383">
    <property type="entry name" value="TYR_PHOSPHATASE_1"/>
    <property type="match status" value="1"/>
</dbReference>
<keyword evidence="9" id="KW-0472">Membrane</keyword>
<feature type="domain" description="FYVE-type" evidence="16">
    <location>
        <begin position="1078"/>
        <end position="1138"/>
    </location>
</feature>
<dbReference type="InterPro" id="IPR029021">
    <property type="entry name" value="Prot-tyrosine_phosphatase-like"/>
</dbReference>
<dbReference type="InterPro" id="IPR003595">
    <property type="entry name" value="Tyr_Pase_cat"/>
</dbReference>
<reference evidence="18 19" key="1">
    <citation type="submission" date="2024-01" db="EMBL/GenBank/DDBJ databases">
        <title>The genome of the rayed Mediterranean limpet Patella caerulea (Linnaeus, 1758).</title>
        <authorList>
            <person name="Anh-Thu Weber A."/>
            <person name="Halstead-Nussloch G."/>
        </authorList>
    </citation>
    <scope>NUCLEOTIDE SEQUENCE [LARGE SCALE GENOMIC DNA]</scope>
    <source>
        <strain evidence="18">AATW-2023a</strain>
        <tissue evidence="18">Whole specimen</tissue>
    </source>
</reference>
<dbReference type="SUPFAM" id="SSF52799">
    <property type="entry name" value="(Phosphotyrosine protein) phosphatases II"/>
    <property type="match status" value="1"/>
</dbReference>
<dbReference type="InterPro" id="IPR011011">
    <property type="entry name" value="Znf_FYVE_PHD"/>
</dbReference>
<dbReference type="InterPro" id="IPR016130">
    <property type="entry name" value="Tyr_Pase_AS"/>
</dbReference>
<feature type="region of interest" description="Disordered" evidence="15">
    <location>
        <begin position="676"/>
        <end position="724"/>
    </location>
</feature>
<feature type="region of interest" description="Disordered" evidence="15">
    <location>
        <begin position="274"/>
        <end position="293"/>
    </location>
</feature>
<evidence type="ECO:0000313" key="19">
    <source>
        <dbReference type="Proteomes" id="UP001347796"/>
    </source>
</evidence>
<feature type="domain" description="Myotubularin phosphatase" evidence="17">
    <location>
        <begin position="163"/>
        <end position="572"/>
    </location>
</feature>
<dbReference type="InterPro" id="IPR030564">
    <property type="entry name" value="Myotubularin"/>
</dbReference>
<dbReference type="GO" id="GO:0010506">
    <property type="term" value="P:regulation of autophagy"/>
    <property type="evidence" value="ECO:0007669"/>
    <property type="project" value="TreeGrafter"/>
</dbReference>
<dbReference type="SMART" id="SM00064">
    <property type="entry name" value="FYVE"/>
    <property type="match status" value="1"/>
</dbReference>
<dbReference type="PANTHER" id="PTHR10807:SF75">
    <property type="entry name" value="PHOSPHATIDYLINOSITOL-3-PHOSPHATE PHOSPHATASE"/>
    <property type="match status" value="1"/>
</dbReference>
<feature type="region of interest" description="Disordered" evidence="15">
    <location>
        <begin position="787"/>
        <end position="834"/>
    </location>
</feature>
<organism evidence="18 19">
    <name type="scientific">Patella caerulea</name>
    <name type="common">Rayed Mediterranean limpet</name>
    <dbReference type="NCBI Taxonomy" id="87958"/>
    <lineage>
        <taxon>Eukaryota</taxon>
        <taxon>Metazoa</taxon>
        <taxon>Spiralia</taxon>
        <taxon>Lophotrochozoa</taxon>
        <taxon>Mollusca</taxon>
        <taxon>Gastropoda</taxon>
        <taxon>Patellogastropoda</taxon>
        <taxon>Patelloidea</taxon>
        <taxon>Patellidae</taxon>
        <taxon>Patella</taxon>
    </lineage>
</organism>
<dbReference type="GO" id="GO:0004438">
    <property type="term" value="F:phosphatidylinositol-3-phosphate phosphatase activity"/>
    <property type="evidence" value="ECO:0007669"/>
    <property type="project" value="TreeGrafter"/>
</dbReference>
<keyword evidence="14" id="KW-0175">Coiled coil</keyword>
<evidence type="ECO:0000256" key="10">
    <source>
        <dbReference type="ARBA" id="ARBA00032571"/>
    </source>
</evidence>
<dbReference type="GO" id="GO:0016020">
    <property type="term" value="C:membrane"/>
    <property type="evidence" value="ECO:0007669"/>
    <property type="project" value="UniProtKB-SubCell"/>
</dbReference>
<dbReference type="InterPro" id="IPR046978">
    <property type="entry name" value="MTMR4_FYVE"/>
</dbReference>
<accession>A0AAN8K8W0</accession>
<keyword evidence="6" id="KW-0378">Hydrolase</keyword>
<dbReference type="InterPro" id="IPR000306">
    <property type="entry name" value="Znf_FYVE"/>
</dbReference>
<dbReference type="GO" id="GO:0008270">
    <property type="term" value="F:zinc ion binding"/>
    <property type="evidence" value="ECO:0007669"/>
    <property type="project" value="UniProtKB-KW"/>
</dbReference>
<dbReference type="GO" id="GO:0046856">
    <property type="term" value="P:phosphatidylinositol dephosphorylation"/>
    <property type="evidence" value="ECO:0007669"/>
    <property type="project" value="TreeGrafter"/>
</dbReference>
<dbReference type="Pfam" id="PF01363">
    <property type="entry name" value="FYVE"/>
    <property type="match status" value="1"/>
</dbReference>
<dbReference type="Gene3D" id="3.30.40.10">
    <property type="entry name" value="Zinc/RING finger domain, C3HC4 (zinc finger)"/>
    <property type="match status" value="1"/>
</dbReference>
<evidence type="ECO:0000256" key="2">
    <source>
        <dbReference type="ARBA" id="ARBA00007471"/>
    </source>
</evidence>
<dbReference type="SMART" id="SM00404">
    <property type="entry name" value="PTPc_motif"/>
    <property type="match status" value="1"/>
</dbReference>
<comment type="subcellular location">
    <subcellularLocation>
        <location evidence="1">Membrane</location>
    </subcellularLocation>
</comment>
<comment type="similarity">
    <text evidence="2">Belongs to the protein-tyrosine phosphatase family. Non-receptor class myotubularin subfamily.</text>
</comment>
<dbReference type="AlphaFoldDB" id="A0AAN8K8W0"/>
<dbReference type="PROSITE" id="PS51339">
    <property type="entry name" value="PPASE_MYOTUBULARIN"/>
    <property type="match status" value="1"/>
</dbReference>
<dbReference type="GO" id="GO:0019903">
    <property type="term" value="F:protein phosphatase binding"/>
    <property type="evidence" value="ECO:0007669"/>
    <property type="project" value="TreeGrafter"/>
</dbReference>
<dbReference type="EMBL" id="JAZGQO010000002">
    <property type="protein sequence ID" value="KAK6192382.1"/>
    <property type="molecule type" value="Genomic_DNA"/>
</dbReference>
<feature type="coiled-coil region" evidence="14">
    <location>
        <begin position="994"/>
        <end position="1021"/>
    </location>
</feature>
<dbReference type="CDD" id="cd15733">
    <property type="entry name" value="FYVE_MTMR4"/>
    <property type="match status" value="1"/>
</dbReference>
<dbReference type="CDD" id="cd14533">
    <property type="entry name" value="PTP-MTMR3-like"/>
    <property type="match status" value="1"/>
</dbReference>
<evidence type="ECO:0000313" key="18">
    <source>
        <dbReference type="EMBL" id="KAK6192382.1"/>
    </source>
</evidence>
<dbReference type="SUPFAM" id="SSF57903">
    <property type="entry name" value="FYVE/PHD zinc finger"/>
    <property type="match status" value="1"/>
</dbReference>
<evidence type="ECO:0000256" key="8">
    <source>
        <dbReference type="ARBA" id="ARBA00023098"/>
    </source>
</evidence>
<dbReference type="InterPro" id="IPR010569">
    <property type="entry name" value="Myotubularin-like_Pase_dom"/>
</dbReference>
<dbReference type="GO" id="GO:0005737">
    <property type="term" value="C:cytoplasm"/>
    <property type="evidence" value="ECO:0007669"/>
    <property type="project" value="TreeGrafter"/>
</dbReference>
<dbReference type="Proteomes" id="UP001347796">
    <property type="component" value="Unassembled WGS sequence"/>
</dbReference>
<protein>
    <recommendedName>
        <fullName evidence="3">phosphatidylinositol-3,5-bisphosphate 3-phosphatase</fullName>
        <ecNumber evidence="3">3.1.3.95</ecNumber>
    </recommendedName>
    <alternativeName>
        <fullName evidence="10">Phosphatidylinositol-3,5-bisphosphate 3-phosphatase</fullName>
    </alternativeName>
</protein>
<comment type="caution">
    <text evidence="18">The sequence shown here is derived from an EMBL/GenBank/DDBJ whole genome shotgun (WGS) entry which is preliminary data.</text>
</comment>
<feature type="compositionally biased region" description="Basic and acidic residues" evidence="15">
    <location>
        <begin position="707"/>
        <end position="724"/>
    </location>
</feature>
<keyword evidence="7" id="KW-0862">Zinc</keyword>
<evidence type="ECO:0000259" key="17">
    <source>
        <dbReference type="PROSITE" id="PS51339"/>
    </source>
</evidence>
<evidence type="ECO:0000256" key="14">
    <source>
        <dbReference type="SAM" id="Coils"/>
    </source>
</evidence>
<feature type="compositionally biased region" description="Low complexity" evidence="15">
    <location>
        <begin position="930"/>
        <end position="951"/>
    </location>
</feature>
<name>A0AAN8K8W0_PATCE</name>
<keyword evidence="4" id="KW-0479">Metal-binding</keyword>
<feature type="binding site" evidence="12">
    <location>
        <begin position="318"/>
        <end position="321"/>
    </location>
    <ligand>
        <name>substrate</name>
    </ligand>
</feature>
<dbReference type="GO" id="GO:0052629">
    <property type="term" value="F:phosphatidylinositol-3,5-bisphosphate 3-phosphatase activity"/>
    <property type="evidence" value="ECO:0007669"/>
    <property type="project" value="UniProtKB-EC"/>
</dbReference>
<dbReference type="PROSITE" id="PS50178">
    <property type="entry name" value="ZF_FYVE"/>
    <property type="match status" value="1"/>
</dbReference>
<dbReference type="InterPro" id="IPR013083">
    <property type="entry name" value="Znf_RING/FYVE/PHD"/>
</dbReference>
<keyword evidence="8" id="KW-0443">Lipid metabolism</keyword>
<dbReference type="EC" id="3.1.3.95" evidence="3"/>
<dbReference type="PANTHER" id="PTHR10807">
    <property type="entry name" value="MYOTUBULARIN-RELATED"/>
    <property type="match status" value="1"/>
</dbReference>
<sequence>MTNTQAEPHSFEVCTEAELFPKKNPVCDDEGLVVPFPTLHGESVEFLGRVSDGVIALSNYRLLIRAKKWFVNIPLGLIDGVDTREIFYIVISCKDATTIRCSFPTNDWCQVWYKRLLEKTSCLKDLNQCFALSYHAWCMDDNASGSQSSASQTSHSLCQITDEAILYKFGNEIKRMKFDTSNNKVWRMSYINEDFKICPSYPNIHIVPTSVSDDDLHSVASFRSMRRFPSVVWRSQKNGAVIVRCSQPELGWLGWRNTEDENLLSAIPLACSQDPGTENKPESGQTTPDQNGEVAVPIVSQKKMLLIDCRSYGAAFANRAKGGGCESADYYPCCEIQFMNLANIHTIRKSFIALRTLTSTFTEQANWLSSLENTKWLHYIGAILRAANLVVSAIDKEARPVLVHCSDGWDRTPQIVALAQLLLDPYYRKIEGFQVLVEREWFEFGHKFADRCGHSLDSEDGNERSPVFLQWLDCVYQVYKQFPCAFEFNEAYLVKLVHHTYSRLFGNFLFNTNRERVKENLCKRTTSVWTLLHPRNTKFHNLLYNNKENSESQQILYPDFSMNNLSLWRSVYLSNSSLSTNTTEDISNPLETGEITPDIESMCLQKTRSCENLAKLQDHAPLVTRRLSDPNILHGSQEQIVAACKDLDSSPKHVENESSCVNDQGVISNGVVTNGVNGIDIDNDDKEDNSDSEENTVTVSDDNTVNEIHENGEGKGNEVEKEAQHDIENEAQEKEMKDNDEGEGVINEEEPVDELCRNTTNFNRHTNHQMSNGHATLKEIQAKNLVNGHSSDSSLRDRKPLQKSVESSTDTITGDEYFERKLDDNIPNGVTNGLSNGHTNGFSNGHAMYDEIGKLADSHQYSIKTNNSRPISSMSTSTSDISDSHVVSSKSEWDSKVSDIKLSSQCYGSNRPPYKLNCTVGYPYSKPNINSASPSPSSSSPYPTPFYSRTPNSTCPPTPEIQSKSCDWQINRQLNGVGRHLDCDGLTTFIDPIQQRMQQKEAEYKKVIEDLRMKVSSLQKQLCCNGIQRLDNRDDLMSLPEDYDGDHCSLGNISNPASDVSWENLDYKDSPMIMWIPDHAVTHCACCQSQFWTAKRKHHCRSCGKIYCADCSNYFAPVPHQHLKESVRVCQSCHDLLQPQFSDIIDDKQPQMILE</sequence>
<evidence type="ECO:0000256" key="4">
    <source>
        <dbReference type="ARBA" id="ARBA00022723"/>
    </source>
</evidence>
<keyword evidence="5 13" id="KW-0863">Zinc-finger</keyword>
<feature type="compositionally biased region" description="Acidic residues" evidence="15">
    <location>
        <begin position="681"/>
        <end position="694"/>
    </location>
</feature>
<evidence type="ECO:0000256" key="5">
    <source>
        <dbReference type="ARBA" id="ARBA00022771"/>
    </source>
</evidence>
<dbReference type="InterPro" id="IPR017455">
    <property type="entry name" value="Znf_FYVE-rel"/>
</dbReference>
<evidence type="ECO:0000256" key="11">
    <source>
        <dbReference type="PIRSR" id="PIRSR630564-1"/>
    </source>
</evidence>
<proteinExistence type="inferred from homology"/>
<evidence type="ECO:0000256" key="1">
    <source>
        <dbReference type="ARBA" id="ARBA00004370"/>
    </source>
</evidence>
<feature type="region of interest" description="Disordered" evidence="15">
    <location>
        <begin position="930"/>
        <end position="960"/>
    </location>
</feature>
<evidence type="ECO:0000256" key="13">
    <source>
        <dbReference type="PROSITE-ProRule" id="PRU00091"/>
    </source>
</evidence>
<evidence type="ECO:0000256" key="15">
    <source>
        <dbReference type="SAM" id="MobiDB-lite"/>
    </source>
</evidence>
<dbReference type="Pfam" id="PF06602">
    <property type="entry name" value="Myotub-related"/>
    <property type="match status" value="1"/>
</dbReference>
<gene>
    <name evidence="18" type="ORF">SNE40_003858</name>
</gene>
<feature type="binding site" evidence="12">
    <location>
        <begin position="343"/>
        <end position="344"/>
    </location>
    <ligand>
        <name>substrate</name>
    </ligand>
</feature>
<evidence type="ECO:0000256" key="9">
    <source>
        <dbReference type="ARBA" id="ARBA00023136"/>
    </source>
</evidence>
<dbReference type="SUPFAM" id="SSF50729">
    <property type="entry name" value="PH domain-like"/>
    <property type="match status" value="1"/>
</dbReference>
<keyword evidence="19" id="KW-1185">Reference proteome</keyword>
<evidence type="ECO:0000259" key="16">
    <source>
        <dbReference type="PROSITE" id="PS50178"/>
    </source>
</evidence>